<dbReference type="CDD" id="cd00093">
    <property type="entry name" value="HTH_XRE"/>
    <property type="match status" value="1"/>
</dbReference>
<dbReference type="EMBL" id="CP085083">
    <property type="protein sequence ID" value="WDZ51254.1"/>
    <property type="molecule type" value="Genomic_DNA"/>
</dbReference>
<proteinExistence type="predicted"/>
<dbReference type="AlphaFoldDB" id="A0AAJ6NIZ1"/>
<dbReference type="Proteomes" id="UP001199528">
    <property type="component" value="Chromosome"/>
</dbReference>
<dbReference type="SUPFAM" id="SSF47413">
    <property type="entry name" value="lambda repressor-like DNA-binding domains"/>
    <property type="match status" value="1"/>
</dbReference>
<reference evidence="2" key="2">
    <citation type="submission" date="2023-02" db="EMBL/GenBank/DDBJ databases">
        <authorList>
            <person name="Huang Y."/>
            <person name="Zhang Y."/>
            <person name="Zhang T."/>
            <person name="Wang J."/>
        </authorList>
    </citation>
    <scope>NUCLEOTIDE SEQUENCE</scope>
    <source>
        <strain evidence="2">KJ-1</strain>
    </source>
</reference>
<protein>
    <submittedName>
        <fullName evidence="2">Helix-turn-helix transcriptional regulator</fullName>
    </submittedName>
</protein>
<organism evidence="2 3">
    <name type="scientific">Acinetobacter vivianii</name>
    <dbReference type="NCBI Taxonomy" id="1776742"/>
    <lineage>
        <taxon>Bacteria</taxon>
        <taxon>Pseudomonadati</taxon>
        <taxon>Pseudomonadota</taxon>
        <taxon>Gammaproteobacteria</taxon>
        <taxon>Moraxellales</taxon>
        <taxon>Moraxellaceae</taxon>
        <taxon>Acinetobacter</taxon>
    </lineage>
</organism>
<dbReference type="KEGG" id="aviv:LF296_00120"/>
<dbReference type="RefSeq" id="WP_272655166.1">
    <property type="nucleotide sequence ID" value="NZ_CP085083.1"/>
</dbReference>
<dbReference type="GO" id="GO:0003677">
    <property type="term" value="F:DNA binding"/>
    <property type="evidence" value="ECO:0007669"/>
    <property type="project" value="InterPro"/>
</dbReference>
<evidence type="ECO:0000313" key="3">
    <source>
        <dbReference type="Proteomes" id="UP001199528"/>
    </source>
</evidence>
<dbReference type="InterPro" id="IPR010982">
    <property type="entry name" value="Lambda_DNA-bd_dom_sf"/>
</dbReference>
<dbReference type="Gene3D" id="1.10.260.40">
    <property type="entry name" value="lambda repressor-like DNA-binding domains"/>
    <property type="match status" value="1"/>
</dbReference>
<evidence type="ECO:0000259" key="1">
    <source>
        <dbReference type="PROSITE" id="PS50943"/>
    </source>
</evidence>
<dbReference type="InterPro" id="IPR001387">
    <property type="entry name" value="Cro/C1-type_HTH"/>
</dbReference>
<feature type="domain" description="HTH cro/C1-type" evidence="1">
    <location>
        <begin position="17"/>
        <end position="63"/>
    </location>
</feature>
<reference evidence="2" key="1">
    <citation type="journal article" date="2022" name="Front Environ Sci">
        <title>Complete genome sequence analysis of a novel alkane-degrading bacterial strain, Acinetobacter vivianii KJ-1, and its diesel degradation ability.</title>
        <authorList>
            <person name="Zhang Y."/>
            <person name="Song F."/>
            <person name="Wang J."/>
            <person name="Zhao Q."/>
            <person name="Zheng L."/>
            <person name="Wang Z."/>
            <person name="Zhang X."/>
            <person name="Gao Y."/>
            <person name="Chen G."/>
            <person name="Huang Y."/>
        </authorList>
    </citation>
    <scope>NUCLEOTIDE SEQUENCE</scope>
    <source>
        <strain evidence="2">KJ-1</strain>
    </source>
</reference>
<gene>
    <name evidence="2" type="ORF">LF296_00120</name>
</gene>
<name>A0AAJ6NIZ1_9GAMM</name>
<dbReference type="PROSITE" id="PS50943">
    <property type="entry name" value="HTH_CROC1"/>
    <property type="match status" value="1"/>
</dbReference>
<dbReference type="Pfam" id="PF01381">
    <property type="entry name" value="HTH_3"/>
    <property type="match status" value="1"/>
</dbReference>
<sequence>MDSKAFIELAMKLLPCTQKELATRLNVSPTQISKWKKGEYISSDMQNNFKKLLNISELSPEFILRAGSLEDAKKWNKLIHFLARIAHDEAETGYNTEPLQDNFGNLSWHTFHILKQLGLTSPFYFPVELDIDYENSDEEAYEIFMENIENHPISHLIWNIFLALNDVYGFYAAYIAEIIDDENLDLFETDAVNIEPCLMELAACKIDISAEIAPNFNEFRYETLENYKKWLNIVKDNAFRANIPLRAELLNLIYDSQEEISYEAEAESLGFNERRIHPDIYMNELLVGMRTLHQVLPVIMKKLEIYDEFKLDPSDLKLGH</sequence>
<evidence type="ECO:0000313" key="2">
    <source>
        <dbReference type="EMBL" id="WDZ51254.1"/>
    </source>
</evidence>
<accession>A0AAJ6NIZ1</accession>